<feature type="domain" description="Acyl-CoA oxidase/dehydrogenase middle" evidence="7">
    <location>
        <begin position="134"/>
        <end position="226"/>
    </location>
</feature>
<dbReference type="AlphaFoldDB" id="A0A562IMR9"/>
<evidence type="ECO:0000259" key="8">
    <source>
        <dbReference type="Pfam" id="PF02771"/>
    </source>
</evidence>
<dbReference type="GO" id="GO:0050660">
    <property type="term" value="F:flavin adenine dinucleotide binding"/>
    <property type="evidence" value="ECO:0007669"/>
    <property type="project" value="InterPro"/>
</dbReference>
<keyword evidence="10" id="KW-1185">Reference proteome</keyword>
<evidence type="ECO:0000256" key="1">
    <source>
        <dbReference type="ARBA" id="ARBA00001974"/>
    </source>
</evidence>
<dbReference type="SUPFAM" id="SSF47203">
    <property type="entry name" value="Acyl-CoA dehydrogenase C-terminal domain-like"/>
    <property type="match status" value="1"/>
</dbReference>
<dbReference type="InterPro" id="IPR006091">
    <property type="entry name" value="Acyl-CoA_Oxase/DH_mid-dom"/>
</dbReference>
<protein>
    <submittedName>
        <fullName evidence="9">Glutaryl-CoA dehydrogenase</fullName>
    </submittedName>
</protein>
<dbReference type="Gene3D" id="1.10.540.10">
    <property type="entry name" value="Acyl-CoA dehydrogenase/oxidase, N-terminal domain"/>
    <property type="match status" value="1"/>
</dbReference>
<dbReference type="EMBL" id="VLKF01000001">
    <property type="protein sequence ID" value="TWH71884.1"/>
    <property type="molecule type" value="Genomic_DNA"/>
</dbReference>
<evidence type="ECO:0000256" key="3">
    <source>
        <dbReference type="ARBA" id="ARBA00022630"/>
    </source>
</evidence>
<evidence type="ECO:0000259" key="6">
    <source>
        <dbReference type="Pfam" id="PF00441"/>
    </source>
</evidence>
<name>A0A562IMR9_9ACTN</name>
<dbReference type="GO" id="GO:0003995">
    <property type="term" value="F:acyl-CoA dehydrogenase activity"/>
    <property type="evidence" value="ECO:0007669"/>
    <property type="project" value="InterPro"/>
</dbReference>
<dbReference type="SUPFAM" id="SSF56645">
    <property type="entry name" value="Acyl-CoA dehydrogenase NM domain-like"/>
    <property type="match status" value="1"/>
</dbReference>
<dbReference type="InterPro" id="IPR013786">
    <property type="entry name" value="AcylCoA_DH/ox_N"/>
</dbReference>
<dbReference type="Pfam" id="PF02770">
    <property type="entry name" value="Acyl-CoA_dh_M"/>
    <property type="match status" value="1"/>
</dbReference>
<dbReference type="InterPro" id="IPR009100">
    <property type="entry name" value="AcylCoA_DH/oxidase_NM_dom_sf"/>
</dbReference>
<organism evidence="9 10">
    <name type="scientific">Modestobacter roseus</name>
    <dbReference type="NCBI Taxonomy" id="1181884"/>
    <lineage>
        <taxon>Bacteria</taxon>
        <taxon>Bacillati</taxon>
        <taxon>Actinomycetota</taxon>
        <taxon>Actinomycetes</taxon>
        <taxon>Geodermatophilales</taxon>
        <taxon>Geodermatophilaceae</taxon>
        <taxon>Modestobacter</taxon>
    </lineage>
</organism>
<sequence length="393" mass="42794">MTTDLLLPADFFAFQSLLSDEEQKELLALREFLESEVKPRVNAAWAAAEFPMDLIPAFADADIVGRSYDWEGRPRASRLFTGFQAMELSRVDPSIATFLGVHNGLAMGSIMILGSEEQRQRWIPSMMAMQTIGAFALTEPEGGSDVARGMRTTARREGDEWVLDGAKRWIGNGTFADVVVVFARDVADDQVKTFVVEKGTPGFAASKIEDKFALRTVQNADLTFTGCRIPAANKLADGNTFKDVNKVLKVTRGGVAWSGVGCQVGAYEAAVAYAKSREQFGRPIGGFQLIQDLLAKMLGNVTASLGMTVRISQLQEVDALGDDQAALAKSYVTSRGRETVAMARELFGGNGIVLENDVVRYFNDAEALYSYEGTREMNTLIVGRSITGMSAFV</sequence>
<dbReference type="InterPro" id="IPR037069">
    <property type="entry name" value="AcylCoA_DH/ox_N_sf"/>
</dbReference>
<dbReference type="PROSITE" id="PS00073">
    <property type="entry name" value="ACYL_COA_DH_2"/>
    <property type="match status" value="1"/>
</dbReference>
<comment type="similarity">
    <text evidence="2 5">Belongs to the acyl-CoA dehydrogenase family.</text>
</comment>
<dbReference type="PANTHER" id="PTHR43188">
    <property type="entry name" value="ACYL-COENZYME A OXIDASE"/>
    <property type="match status" value="1"/>
</dbReference>
<dbReference type="InterPro" id="IPR046373">
    <property type="entry name" value="Acyl-CoA_Oxase/DH_mid-dom_sf"/>
</dbReference>
<dbReference type="Proteomes" id="UP000321490">
    <property type="component" value="Unassembled WGS sequence"/>
</dbReference>
<evidence type="ECO:0000313" key="10">
    <source>
        <dbReference type="Proteomes" id="UP000321490"/>
    </source>
</evidence>
<evidence type="ECO:0000256" key="4">
    <source>
        <dbReference type="ARBA" id="ARBA00022827"/>
    </source>
</evidence>
<evidence type="ECO:0000256" key="2">
    <source>
        <dbReference type="ARBA" id="ARBA00009347"/>
    </source>
</evidence>
<dbReference type="InterPro" id="IPR045008">
    <property type="entry name" value="ACX4-like"/>
</dbReference>
<evidence type="ECO:0000259" key="7">
    <source>
        <dbReference type="Pfam" id="PF02770"/>
    </source>
</evidence>
<dbReference type="InterPro" id="IPR006089">
    <property type="entry name" value="Acyl-CoA_DH_CS"/>
</dbReference>
<dbReference type="GO" id="GO:0006635">
    <property type="term" value="P:fatty acid beta-oxidation"/>
    <property type="evidence" value="ECO:0007669"/>
    <property type="project" value="InterPro"/>
</dbReference>
<feature type="domain" description="Acyl-CoA dehydrogenase/oxidase N-terminal" evidence="8">
    <location>
        <begin position="21"/>
        <end position="129"/>
    </location>
</feature>
<dbReference type="PANTHER" id="PTHR43188:SF1">
    <property type="entry name" value="ACYL-COA DEHYDROGENASE"/>
    <property type="match status" value="1"/>
</dbReference>
<dbReference type="Pfam" id="PF00441">
    <property type="entry name" value="Acyl-CoA_dh_1"/>
    <property type="match status" value="1"/>
</dbReference>
<keyword evidence="4 5" id="KW-0274">FAD</keyword>
<evidence type="ECO:0000256" key="5">
    <source>
        <dbReference type="RuleBase" id="RU362125"/>
    </source>
</evidence>
<comment type="caution">
    <text evidence="9">The sequence shown here is derived from an EMBL/GenBank/DDBJ whole genome shotgun (WGS) entry which is preliminary data.</text>
</comment>
<evidence type="ECO:0000313" key="9">
    <source>
        <dbReference type="EMBL" id="TWH71884.1"/>
    </source>
</evidence>
<gene>
    <name evidence="9" type="ORF">JD78_00384</name>
</gene>
<dbReference type="RefSeq" id="WP_208103951.1">
    <property type="nucleotide sequence ID" value="NZ_ML762497.1"/>
</dbReference>
<accession>A0A562IMR9</accession>
<dbReference type="InterPro" id="IPR036250">
    <property type="entry name" value="AcylCo_DH-like_C"/>
</dbReference>
<dbReference type="Pfam" id="PF02771">
    <property type="entry name" value="Acyl-CoA_dh_N"/>
    <property type="match status" value="1"/>
</dbReference>
<keyword evidence="5" id="KW-0560">Oxidoreductase</keyword>
<dbReference type="InterPro" id="IPR009075">
    <property type="entry name" value="AcylCo_DH/oxidase_C"/>
</dbReference>
<dbReference type="Gene3D" id="2.40.110.10">
    <property type="entry name" value="Butyryl-CoA Dehydrogenase, subunit A, domain 2"/>
    <property type="match status" value="1"/>
</dbReference>
<dbReference type="Gene3D" id="1.20.140.10">
    <property type="entry name" value="Butyryl-CoA Dehydrogenase, subunit A, domain 3"/>
    <property type="match status" value="1"/>
</dbReference>
<comment type="cofactor">
    <cofactor evidence="1 5">
        <name>FAD</name>
        <dbReference type="ChEBI" id="CHEBI:57692"/>
    </cofactor>
</comment>
<feature type="domain" description="Acyl-CoA dehydrogenase/oxidase C-terminal" evidence="6">
    <location>
        <begin position="242"/>
        <end position="386"/>
    </location>
</feature>
<reference evidence="9 10" key="1">
    <citation type="submission" date="2019-07" db="EMBL/GenBank/DDBJ databases">
        <title>R&amp;d 2014.</title>
        <authorList>
            <person name="Klenk H.-P."/>
        </authorList>
    </citation>
    <scope>NUCLEOTIDE SEQUENCE [LARGE SCALE GENOMIC DNA]</scope>
    <source>
        <strain evidence="9 10">DSM 45764</strain>
    </source>
</reference>
<proteinExistence type="inferred from homology"/>
<keyword evidence="3 5" id="KW-0285">Flavoprotein</keyword>